<comment type="caution">
    <text evidence="1">The sequence shown here is derived from an EMBL/GenBank/DDBJ whole genome shotgun (WGS) entry which is preliminary data.</text>
</comment>
<protein>
    <recommendedName>
        <fullName evidence="3">Major facilitator superfamily (MFS) profile domain-containing protein</fullName>
    </recommendedName>
</protein>
<dbReference type="RefSeq" id="XP_026614227.1">
    <property type="nucleotide sequence ID" value="XM_026761612.1"/>
</dbReference>
<feature type="non-terminal residue" evidence="1">
    <location>
        <position position="117"/>
    </location>
</feature>
<name>A0A397GX04_ASPTH</name>
<dbReference type="VEuPathDB" id="FungiDB:CDV56_107993"/>
<evidence type="ECO:0008006" key="3">
    <source>
        <dbReference type="Google" id="ProtNLM"/>
    </source>
</evidence>
<dbReference type="AlphaFoldDB" id="A0A397GX04"/>
<organism evidence="1 2">
    <name type="scientific">Aspergillus thermomutatus</name>
    <name type="common">Neosartorya pseudofischeri</name>
    <dbReference type="NCBI Taxonomy" id="41047"/>
    <lineage>
        <taxon>Eukaryota</taxon>
        <taxon>Fungi</taxon>
        <taxon>Dikarya</taxon>
        <taxon>Ascomycota</taxon>
        <taxon>Pezizomycotina</taxon>
        <taxon>Eurotiomycetes</taxon>
        <taxon>Eurotiomycetidae</taxon>
        <taxon>Eurotiales</taxon>
        <taxon>Aspergillaceae</taxon>
        <taxon>Aspergillus</taxon>
        <taxon>Aspergillus subgen. Fumigati</taxon>
    </lineage>
</organism>
<evidence type="ECO:0000313" key="2">
    <source>
        <dbReference type="Proteomes" id="UP000215305"/>
    </source>
</evidence>
<dbReference type="EMBL" id="NKHU02000103">
    <property type="protein sequence ID" value="RHZ55177.1"/>
    <property type="molecule type" value="Genomic_DNA"/>
</dbReference>
<sequence length="117" mass="12979">MAQTEMQYDAAPGTELLVDQGSHRNLDSYQHVIKGDSRILLVPQPSLTDPNDPLRWPLWKKWLTFANGLFYAFNGAVTGPMMAGGMLQLSEFFKRPLADLTYSNGATLICQGFGTLL</sequence>
<accession>A0A397GX04</accession>
<dbReference type="STRING" id="41047.A0A397GX04"/>
<proteinExistence type="predicted"/>
<dbReference type="GeneID" id="38129967"/>
<keyword evidence="2" id="KW-1185">Reference proteome</keyword>
<gene>
    <name evidence="1" type="ORF">CDV56_107993</name>
</gene>
<dbReference type="OrthoDB" id="5215911at2759"/>
<evidence type="ECO:0000313" key="1">
    <source>
        <dbReference type="EMBL" id="RHZ55177.1"/>
    </source>
</evidence>
<reference evidence="1" key="1">
    <citation type="submission" date="2018-08" db="EMBL/GenBank/DDBJ databases">
        <title>Draft genome sequence of azole-resistant Aspergillus thermomutatus (Neosartorya pseudofischeri) strain HMR AF 39, isolated from a human nasal aspirate.</title>
        <authorList>
            <person name="Parent-Michaud M."/>
            <person name="Dufresne P.J."/>
            <person name="Fournier E."/>
            <person name="Martineau C."/>
            <person name="Moreira S."/>
            <person name="Perkins V."/>
            <person name="De Repentigny L."/>
            <person name="Dufresne S.F."/>
        </authorList>
    </citation>
    <scope>NUCLEOTIDE SEQUENCE [LARGE SCALE GENOMIC DNA]</scope>
    <source>
        <strain evidence="1">HMR AF 39</strain>
    </source>
</reference>
<dbReference type="Proteomes" id="UP000215305">
    <property type="component" value="Unassembled WGS sequence"/>
</dbReference>